<protein>
    <submittedName>
        <fullName evidence="1">Uncharacterized protein</fullName>
    </submittedName>
</protein>
<organism evidence="1 2">
    <name type="scientific">Planomonospora alba</name>
    <dbReference type="NCBI Taxonomy" id="161354"/>
    <lineage>
        <taxon>Bacteria</taxon>
        <taxon>Bacillati</taxon>
        <taxon>Actinomycetota</taxon>
        <taxon>Actinomycetes</taxon>
        <taxon>Streptosporangiales</taxon>
        <taxon>Streptosporangiaceae</taxon>
        <taxon>Planomonospora</taxon>
    </lineage>
</organism>
<comment type="caution">
    <text evidence="1">The sequence shown here is derived from an EMBL/GenBank/DDBJ whole genome shotgun (WGS) entry which is preliminary data.</text>
</comment>
<dbReference type="Proteomes" id="UP001500320">
    <property type="component" value="Unassembled WGS sequence"/>
</dbReference>
<evidence type="ECO:0000313" key="2">
    <source>
        <dbReference type="Proteomes" id="UP001500320"/>
    </source>
</evidence>
<reference evidence="2" key="1">
    <citation type="journal article" date="2019" name="Int. J. Syst. Evol. Microbiol.">
        <title>The Global Catalogue of Microorganisms (GCM) 10K type strain sequencing project: providing services to taxonomists for standard genome sequencing and annotation.</title>
        <authorList>
            <consortium name="The Broad Institute Genomics Platform"/>
            <consortium name="The Broad Institute Genome Sequencing Center for Infectious Disease"/>
            <person name="Wu L."/>
            <person name="Ma J."/>
        </authorList>
    </citation>
    <scope>NUCLEOTIDE SEQUENCE [LARGE SCALE GENOMIC DNA]</scope>
    <source>
        <strain evidence="2">JCM 9373</strain>
    </source>
</reference>
<dbReference type="RefSeq" id="WP_344861643.1">
    <property type="nucleotide sequence ID" value="NZ_BAAAUT010000031.1"/>
</dbReference>
<proteinExistence type="predicted"/>
<name>A0ABP6NDI9_9ACTN</name>
<sequence>MFNRSHRHTAETAAAHARHIADHVMAILADHQLNLPVTVAVGRTRAAIRFDRVSYEVVAGLGEGLADPAARAYVAMALQMLATAASMLRSDDGPRMIGSHAYSVCQLRELTLSRPAGDPATTVLPFDRARPYIR</sequence>
<evidence type="ECO:0000313" key="1">
    <source>
        <dbReference type="EMBL" id="GAA3144689.1"/>
    </source>
</evidence>
<keyword evidence="2" id="KW-1185">Reference proteome</keyword>
<accession>A0ABP6NDI9</accession>
<dbReference type="EMBL" id="BAAAUT010000031">
    <property type="protein sequence ID" value="GAA3144689.1"/>
    <property type="molecule type" value="Genomic_DNA"/>
</dbReference>
<gene>
    <name evidence="1" type="ORF">GCM10010466_39740</name>
</gene>